<accession>A0A8H7NZH4</accession>
<dbReference type="AlphaFoldDB" id="A0A8H7NZH4"/>
<sequence>MGEGERLTDELQKMFQSLEEIYERTEMSSLFVELTSSKVVQTGETVAAKGDSQGDSAAGEMETSAGAESLPSEGTISVTHSQDARDDISNGVALPEALNQFVQKHPEVKGHIRSLNGVNDRDSVFVILRALLLQQSFEPQLKRWLEIDGNRWTKLKSGFKRLFARKRTYHYCASIADMEGTSCVVCVPDMLQR</sequence>
<evidence type="ECO:0000313" key="2">
    <source>
        <dbReference type="EMBL" id="KAF9811015.1"/>
    </source>
</evidence>
<comment type="caution">
    <text evidence="2">The sequence shown here is derived from an EMBL/GenBank/DDBJ whole genome shotgun (WGS) entry which is preliminary data.</text>
</comment>
<evidence type="ECO:0000313" key="3">
    <source>
        <dbReference type="Proteomes" id="UP000639403"/>
    </source>
</evidence>
<dbReference type="Proteomes" id="UP000639403">
    <property type="component" value="Unassembled WGS sequence"/>
</dbReference>
<reference evidence="2" key="1">
    <citation type="submission" date="2020-11" db="EMBL/GenBank/DDBJ databases">
        <authorList>
            <person name="Koelle M."/>
            <person name="Horta M.A.C."/>
            <person name="Nowrousian M."/>
            <person name="Ohm R.A."/>
            <person name="Benz P."/>
            <person name="Pilgard A."/>
        </authorList>
    </citation>
    <scope>NUCLEOTIDE SEQUENCE</scope>
    <source>
        <strain evidence="2">FPRL280</strain>
    </source>
</reference>
<protein>
    <submittedName>
        <fullName evidence="2">Uncharacterized protein</fullName>
    </submittedName>
</protein>
<evidence type="ECO:0000256" key="1">
    <source>
        <dbReference type="SAM" id="MobiDB-lite"/>
    </source>
</evidence>
<reference evidence="2" key="2">
    <citation type="journal article" name="Front. Microbiol.">
        <title>Degradative Capacity of Two Strains of Rhodonia placenta: From Phenotype to Genotype.</title>
        <authorList>
            <person name="Kolle M."/>
            <person name="Horta M.A.C."/>
            <person name="Nowrousian M."/>
            <person name="Ohm R.A."/>
            <person name="Benz J.P."/>
            <person name="Pilgard A."/>
        </authorList>
    </citation>
    <scope>NUCLEOTIDE SEQUENCE</scope>
    <source>
        <strain evidence="2">FPRL280</strain>
    </source>
</reference>
<proteinExistence type="predicted"/>
<gene>
    <name evidence="2" type="ORF">IEO21_06719</name>
</gene>
<dbReference type="EMBL" id="JADOXO010000161">
    <property type="protein sequence ID" value="KAF9811015.1"/>
    <property type="molecule type" value="Genomic_DNA"/>
</dbReference>
<name>A0A8H7NZH4_9APHY</name>
<feature type="region of interest" description="Disordered" evidence="1">
    <location>
        <begin position="45"/>
        <end position="73"/>
    </location>
</feature>
<organism evidence="2 3">
    <name type="scientific">Rhodonia placenta</name>
    <dbReference type="NCBI Taxonomy" id="104341"/>
    <lineage>
        <taxon>Eukaryota</taxon>
        <taxon>Fungi</taxon>
        <taxon>Dikarya</taxon>
        <taxon>Basidiomycota</taxon>
        <taxon>Agaricomycotina</taxon>
        <taxon>Agaricomycetes</taxon>
        <taxon>Polyporales</taxon>
        <taxon>Adustoporiaceae</taxon>
        <taxon>Rhodonia</taxon>
    </lineage>
</organism>